<dbReference type="InterPro" id="IPR050439">
    <property type="entry name" value="ADAMTS_ADAMTS-like"/>
</dbReference>
<dbReference type="Pfam" id="PF00090">
    <property type="entry name" value="TSP_1"/>
    <property type="match status" value="1"/>
</dbReference>
<organism evidence="5 6">
    <name type="scientific">Polyodon spathula</name>
    <name type="common">North American paddlefish</name>
    <name type="synonym">Squalus spathula</name>
    <dbReference type="NCBI Taxonomy" id="7913"/>
    <lineage>
        <taxon>Eukaryota</taxon>
        <taxon>Metazoa</taxon>
        <taxon>Chordata</taxon>
        <taxon>Craniata</taxon>
        <taxon>Vertebrata</taxon>
        <taxon>Euteleostomi</taxon>
        <taxon>Actinopterygii</taxon>
        <taxon>Chondrostei</taxon>
        <taxon>Acipenseriformes</taxon>
        <taxon>Polyodontidae</taxon>
        <taxon>Polyodon</taxon>
    </lineage>
</organism>
<comment type="subcellular location">
    <subcellularLocation>
        <location evidence="1">Secreted</location>
    </subcellularLocation>
</comment>
<dbReference type="SUPFAM" id="SSF82895">
    <property type="entry name" value="TSP-1 type 1 repeat"/>
    <property type="match status" value="1"/>
</dbReference>
<dbReference type="InterPro" id="IPR000884">
    <property type="entry name" value="TSP1_rpt"/>
</dbReference>
<dbReference type="PROSITE" id="PS50092">
    <property type="entry name" value="TSP1"/>
    <property type="match status" value="1"/>
</dbReference>
<dbReference type="Gene3D" id="2.60.120.830">
    <property type="match status" value="1"/>
</dbReference>
<evidence type="ECO:0000313" key="5">
    <source>
        <dbReference type="EMBL" id="MBN3278881.1"/>
    </source>
</evidence>
<accession>A0ABS2XWX4</accession>
<name>A0ABS2XWX4_POLSP</name>
<reference evidence="5" key="1">
    <citation type="journal article" date="2021" name="Cell">
        <title>Tracing the genetic footprints of vertebrate landing in non-teleost ray-finned fishes.</title>
        <authorList>
            <person name="Bi X."/>
            <person name="Wang K."/>
            <person name="Yang L."/>
            <person name="Pan H."/>
            <person name="Jiang H."/>
            <person name="Wei Q."/>
            <person name="Fang M."/>
            <person name="Yu H."/>
            <person name="Zhu C."/>
            <person name="Cai Y."/>
            <person name="He Y."/>
            <person name="Gan X."/>
            <person name="Zeng H."/>
            <person name="Yu D."/>
            <person name="Zhu Y."/>
            <person name="Jiang H."/>
            <person name="Qiu Q."/>
            <person name="Yang H."/>
            <person name="Zhang Y.E."/>
            <person name="Wang W."/>
            <person name="Zhu M."/>
            <person name="He S."/>
            <person name="Zhang G."/>
        </authorList>
    </citation>
    <scope>NUCLEOTIDE SEQUENCE</scope>
    <source>
        <strain evidence="5">Pddl_001</strain>
    </source>
</reference>
<dbReference type="InterPro" id="IPR010294">
    <property type="entry name" value="ADAMTS_spacer1"/>
</dbReference>
<proteinExistence type="predicted"/>
<dbReference type="InterPro" id="IPR013273">
    <property type="entry name" value="ADAMTS/ADAMTS-like"/>
</dbReference>
<protein>
    <submittedName>
        <fullName evidence="5">ATL2 protein</fullName>
    </submittedName>
</protein>
<dbReference type="PANTHER" id="PTHR13723:SF147">
    <property type="entry name" value="ADAMTS-LIKE PROTEIN 2"/>
    <property type="match status" value="1"/>
</dbReference>
<keyword evidence="6" id="KW-1185">Reference proteome</keyword>
<sequence length="801" mass="87711">MAAIGSALLVPKADILSYNQAPATLNGPQQVFLPNSTPYTPSGAHISHQLIKTMEHWSASAVNSYIRSLPSNITAAHQSIASVPGVEAPSPPGPPEVFLRTEVAYPVKAQSGDEQVRIQAVSVFVVDSRESVALVPLLVTEAEQSGTVSPHYAITTHAATSELQRLRTAQLWAAYRQAHRRLARLQGSEVYATPWVLPSMVGSAIAWTRTGDVQAIGRILHSTRSAFIIFKIKTEDGQSSNSLEEDSDVTAYWWGEWAKWTACTRTCGGGIKFQERHCLKQRRKTAVGKDNMTCTGTSKRYHLCDIQVSFQMKIHFCYNMCFFNNYTYETYVTNGNDYVHISSKPCDLHCTTVDGQRQLMVPARDGTSCKYSDYRGVCVNGRCEPIGCDGVLFSSHTLDKCGVCQGNGSSCIRVTGNFRKGTSQLVFVMYFSSQEAVTDLWKLLSLWNTHTAVTDLAGSFFFNGDYKVDSPQNFHAAGTIFKYRRPMDVYETGIEYIVAQGPIDQAINVLVWNQNGRSPYITYEYTVLRDPGSAALQTLLYPGTESRGTGGKTRGPISMETDTLHPHNGSMHAKAAKDTTGNGNQVLEKSTAGGAVGSKGQETNEVYEETAAIDCELGVQARQRNTKLNASRPNSVGDHIFTSVAIVSKSTSEELVPDSENLIRNSLLGGVVGSEELVVNMTTNRLFAKGEPLYSTEVGRLDPDYDSSEHTASLSLNGTLQLAVTRRTNGSGGFLFSNRTGNPVSNRTHKARNRLKLPRKGQGMSAADMYRWKLSSQEPCSSTCAIGLYLTRVGLPKSIYF</sequence>
<feature type="non-terminal residue" evidence="5">
    <location>
        <position position="1"/>
    </location>
</feature>
<dbReference type="PRINTS" id="PR01857">
    <property type="entry name" value="ADAMTSFAMILY"/>
</dbReference>
<dbReference type="PANTHER" id="PTHR13723">
    <property type="entry name" value="ADAMTS A DISINTEGRIN AND METALLOPROTEASE WITH THROMBOSPONDIN MOTIFS PROTEASE"/>
    <property type="match status" value="1"/>
</dbReference>
<evidence type="ECO:0000259" key="4">
    <source>
        <dbReference type="Pfam" id="PF05986"/>
    </source>
</evidence>
<dbReference type="Pfam" id="PF05986">
    <property type="entry name" value="ADAMTS_spacer1"/>
    <property type="match status" value="1"/>
</dbReference>
<gene>
    <name evidence="5" type="primary">Adamtsl2</name>
    <name evidence="5" type="ORF">GTO93_0000614</name>
</gene>
<dbReference type="InterPro" id="IPR036383">
    <property type="entry name" value="TSP1_rpt_sf"/>
</dbReference>
<feature type="domain" description="ADAMTS/ADAMTS-like Spacer 1" evidence="4">
    <location>
        <begin position="448"/>
        <end position="527"/>
    </location>
</feature>
<dbReference type="EMBL" id="JAAWVQ010083348">
    <property type="protein sequence ID" value="MBN3278881.1"/>
    <property type="molecule type" value="Genomic_DNA"/>
</dbReference>
<comment type="caution">
    <text evidence="5">The sequence shown here is derived from an EMBL/GenBank/DDBJ whole genome shotgun (WGS) entry which is preliminary data.</text>
</comment>
<evidence type="ECO:0000256" key="1">
    <source>
        <dbReference type="ARBA" id="ARBA00004613"/>
    </source>
</evidence>
<evidence type="ECO:0000313" key="6">
    <source>
        <dbReference type="Proteomes" id="UP001166093"/>
    </source>
</evidence>
<evidence type="ECO:0000256" key="3">
    <source>
        <dbReference type="ARBA" id="ARBA00023157"/>
    </source>
</evidence>
<keyword evidence="2" id="KW-0964">Secreted</keyword>
<evidence type="ECO:0000256" key="2">
    <source>
        <dbReference type="ARBA" id="ARBA00022525"/>
    </source>
</evidence>
<dbReference type="Gene3D" id="2.20.100.10">
    <property type="entry name" value="Thrombospondin type-1 (TSP1) repeat"/>
    <property type="match status" value="1"/>
</dbReference>
<dbReference type="Proteomes" id="UP001166093">
    <property type="component" value="Unassembled WGS sequence"/>
</dbReference>
<keyword evidence="3" id="KW-1015">Disulfide bond</keyword>
<feature type="non-terminal residue" evidence="5">
    <location>
        <position position="801"/>
    </location>
</feature>